<dbReference type="EMBL" id="MOAY01000081">
    <property type="protein sequence ID" value="ROM33926.1"/>
    <property type="molecule type" value="Genomic_DNA"/>
</dbReference>
<keyword evidence="1" id="KW-1133">Transmembrane helix</keyword>
<organism evidence="2 3">
    <name type="scientific">Pseudomonas poae</name>
    <dbReference type="NCBI Taxonomy" id="200451"/>
    <lineage>
        <taxon>Bacteria</taxon>
        <taxon>Pseudomonadati</taxon>
        <taxon>Pseudomonadota</taxon>
        <taxon>Gammaproteobacteria</taxon>
        <taxon>Pseudomonadales</taxon>
        <taxon>Pseudomonadaceae</taxon>
        <taxon>Pseudomonas</taxon>
    </lineage>
</organism>
<evidence type="ECO:0000256" key="1">
    <source>
        <dbReference type="SAM" id="Phobius"/>
    </source>
</evidence>
<sequence length="138" mass="15140">MDKRIDPTLGKSIYETATAYMATLAVIGSFTMTFAGIAKAVISPAVALTIVAVVVALAFLRGAEYRRRVDEFLERADFMTLIEICAKAWPFWLSTMFLIGVGLGIISMMQYDTWKHVMSVGGLVALGGQYLVGQVFKF</sequence>
<feature type="transmembrane region" description="Helical" evidence="1">
    <location>
        <begin position="12"/>
        <end position="35"/>
    </location>
</feature>
<name>A0A423ERI2_9PSED</name>
<dbReference type="RefSeq" id="WP_123718309.1">
    <property type="nucleotide sequence ID" value="NZ_MOAY01000081.1"/>
</dbReference>
<keyword evidence="1" id="KW-0472">Membrane</keyword>
<reference evidence="2 3" key="1">
    <citation type="submission" date="2016-10" db="EMBL/GenBank/DDBJ databases">
        <title>Comparative genome analysis of multiple Pseudomonas spp. focuses on biocontrol and plant growth promoting traits.</title>
        <authorList>
            <person name="Tao X.-Y."/>
            <person name="Taylor C.G."/>
        </authorList>
    </citation>
    <scope>NUCLEOTIDE SEQUENCE [LARGE SCALE GENOMIC DNA]</scope>
    <source>
        <strain evidence="2 3">29G9</strain>
    </source>
</reference>
<evidence type="ECO:0000313" key="3">
    <source>
        <dbReference type="Proteomes" id="UP000284656"/>
    </source>
</evidence>
<proteinExistence type="predicted"/>
<comment type="caution">
    <text evidence="2">The sequence shown here is derived from an EMBL/GenBank/DDBJ whole genome shotgun (WGS) entry which is preliminary data.</text>
</comment>
<feature type="transmembrane region" description="Helical" evidence="1">
    <location>
        <begin position="89"/>
        <end position="111"/>
    </location>
</feature>
<protein>
    <submittedName>
        <fullName evidence="2">Uncharacterized protein</fullName>
    </submittedName>
</protein>
<keyword evidence="1" id="KW-0812">Transmembrane</keyword>
<feature type="transmembrane region" description="Helical" evidence="1">
    <location>
        <begin position="41"/>
        <end position="60"/>
    </location>
</feature>
<evidence type="ECO:0000313" key="2">
    <source>
        <dbReference type="EMBL" id="ROM33926.1"/>
    </source>
</evidence>
<dbReference type="AlphaFoldDB" id="A0A423ERI2"/>
<dbReference type="Proteomes" id="UP000284656">
    <property type="component" value="Unassembled WGS sequence"/>
</dbReference>
<accession>A0A423ERI2</accession>
<gene>
    <name evidence="2" type="ORF">BK648_24500</name>
</gene>